<dbReference type="RefSeq" id="WP_085772205.1">
    <property type="nucleotide sequence ID" value="NZ_AP027149.1"/>
</dbReference>
<dbReference type="AlphaFoldDB" id="A0A1W6MWV7"/>
<dbReference type="GO" id="GO:0000156">
    <property type="term" value="F:phosphorelay response regulator activity"/>
    <property type="evidence" value="ECO:0007669"/>
    <property type="project" value="TreeGrafter"/>
</dbReference>
<feature type="modified residue" description="4-aspartylphosphate" evidence="2">
    <location>
        <position position="51"/>
    </location>
</feature>
<keyword evidence="1 3" id="KW-0238">DNA-binding</keyword>
<evidence type="ECO:0000313" key="7">
    <source>
        <dbReference type="Proteomes" id="UP000193978"/>
    </source>
</evidence>
<sequence length="225" mass="24598">MRILIVEDQFELAGQLAGLLAGAGYATDQVGTLADGLEAVMSHDYPLVLLDRRLPDGDGVSLLPTIRAARPGIRVIVMSALRSLDDRINGLDAGADDYLTKPVEPNELLARIRASLRRPGGIDLPPVTIAELSFELNRCEAYVRGEPLSATKREMLLLEALVRRAGRAVTHHALMEQIYGLEENVQSDALKMLVSRLRQRLKERDAGVEIHSARGIGYVLAKSKS</sequence>
<dbReference type="SMART" id="SM00862">
    <property type="entry name" value="Trans_reg_C"/>
    <property type="match status" value="1"/>
</dbReference>
<name>A0A1W6MWV7_9HYPH</name>
<reference evidence="6 7" key="1">
    <citation type="submission" date="2017-02" db="EMBL/GenBank/DDBJ databases">
        <authorList>
            <person name="Peterson S.W."/>
        </authorList>
    </citation>
    <scope>NUCLEOTIDE SEQUENCE [LARGE SCALE GENOMIC DNA]</scope>
    <source>
        <strain evidence="6 7">S285</strain>
    </source>
</reference>
<dbReference type="Gene3D" id="1.10.10.10">
    <property type="entry name" value="Winged helix-like DNA-binding domain superfamily/Winged helix DNA-binding domain"/>
    <property type="match status" value="1"/>
</dbReference>
<dbReference type="GO" id="GO:0000976">
    <property type="term" value="F:transcription cis-regulatory region binding"/>
    <property type="evidence" value="ECO:0007669"/>
    <property type="project" value="TreeGrafter"/>
</dbReference>
<dbReference type="GO" id="GO:0005829">
    <property type="term" value="C:cytosol"/>
    <property type="evidence" value="ECO:0007669"/>
    <property type="project" value="TreeGrafter"/>
</dbReference>
<dbReference type="Gene3D" id="6.10.250.690">
    <property type="match status" value="1"/>
</dbReference>
<accession>A0A1W6MWV7</accession>
<dbReference type="InterPro" id="IPR016032">
    <property type="entry name" value="Sig_transdc_resp-reg_C-effctor"/>
</dbReference>
<dbReference type="Pfam" id="PF00072">
    <property type="entry name" value="Response_reg"/>
    <property type="match status" value="1"/>
</dbReference>
<dbReference type="InterPro" id="IPR011006">
    <property type="entry name" value="CheY-like_superfamily"/>
</dbReference>
<dbReference type="PROSITE" id="PS50110">
    <property type="entry name" value="RESPONSE_REGULATORY"/>
    <property type="match status" value="1"/>
</dbReference>
<dbReference type="GO" id="GO:0032993">
    <property type="term" value="C:protein-DNA complex"/>
    <property type="evidence" value="ECO:0007669"/>
    <property type="project" value="TreeGrafter"/>
</dbReference>
<dbReference type="EMBL" id="CP019948">
    <property type="protein sequence ID" value="ARN82080.1"/>
    <property type="molecule type" value="Genomic_DNA"/>
</dbReference>
<gene>
    <name evidence="6" type="ORF">B1812_14465</name>
</gene>
<dbReference type="Gene3D" id="3.40.50.2300">
    <property type="match status" value="1"/>
</dbReference>
<organism evidence="6 7">
    <name type="scientific">Methylocystis bryophila</name>
    <dbReference type="NCBI Taxonomy" id="655015"/>
    <lineage>
        <taxon>Bacteria</taxon>
        <taxon>Pseudomonadati</taxon>
        <taxon>Pseudomonadota</taxon>
        <taxon>Alphaproteobacteria</taxon>
        <taxon>Hyphomicrobiales</taxon>
        <taxon>Methylocystaceae</taxon>
        <taxon>Methylocystis</taxon>
    </lineage>
</organism>
<protein>
    <submittedName>
        <fullName evidence="6">Two-component system response regulator</fullName>
    </submittedName>
</protein>
<feature type="domain" description="Response regulatory" evidence="4">
    <location>
        <begin position="2"/>
        <end position="116"/>
    </location>
</feature>
<dbReference type="InterPro" id="IPR001867">
    <property type="entry name" value="OmpR/PhoB-type_DNA-bd"/>
</dbReference>
<dbReference type="CDD" id="cd00383">
    <property type="entry name" value="trans_reg_C"/>
    <property type="match status" value="1"/>
</dbReference>
<dbReference type="SUPFAM" id="SSF52172">
    <property type="entry name" value="CheY-like"/>
    <property type="match status" value="1"/>
</dbReference>
<proteinExistence type="predicted"/>
<evidence type="ECO:0000256" key="3">
    <source>
        <dbReference type="PROSITE-ProRule" id="PRU01091"/>
    </source>
</evidence>
<dbReference type="SUPFAM" id="SSF46894">
    <property type="entry name" value="C-terminal effector domain of the bipartite response regulators"/>
    <property type="match status" value="1"/>
</dbReference>
<dbReference type="Pfam" id="PF00486">
    <property type="entry name" value="Trans_reg_C"/>
    <property type="match status" value="1"/>
</dbReference>
<evidence type="ECO:0000256" key="2">
    <source>
        <dbReference type="PROSITE-ProRule" id="PRU00169"/>
    </source>
</evidence>
<dbReference type="GO" id="GO:0006355">
    <property type="term" value="P:regulation of DNA-templated transcription"/>
    <property type="evidence" value="ECO:0007669"/>
    <property type="project" value="InterPro"/>
</dbReference>
<evidence type="ECO:0000259" key="4">
    <source>
        <dbReference type="PROSITE" id="PS50110"/>
    </source>
</evidence>
<dbReference type="InterPro" id="IPR001789">
    <property type="entry name" value="Sig_transdc_resp-reg_receiver"/>
</dbReference>
<evidence type="ECO:0000313" key="6">
    <source>
        <dbReference type="EMBL" id="ARN82080.1"/>
    </source>
</evidence>
<feature type="DNA-binding region" description="OmpR/PhoB-type" evidence="3">
    <location>
        <begin position="124"/>
        <end position="222"/>
    </location>
</feature>
<dbReference type="PANTHER" id="PTHR48111">
    <property type="entry name" value="REGULATOR OF RPOS"/>
    <property type="match status" value="1"/>
</dbReference>
<dbReference type="InterPro" id="IPR039420">
    <property type="entry name" value="WalR-like"/>
</dbReference>
<keyword evidence="7" id="KW-1185">Reference proteome</keyword>
<evidence type="ECO:0000256" key="1">
    <source>
        <dbReference type="ARBA" id="ARBA00023125"/>
    </source>
</evidence>
<keyword evidence="2" id="KW-0597">Phosphoprotein</keyword>
<dbReference type="SMART" id="SM00448">
    <property type="entry name" value="REC"/>
    <property type="match status" value="1"/>
</dbReference>
<dbReference type="OrthoDB" id="9802426at2"/>
<dbReference type="KEGG" id="mbry:B1812_14465"/>
<evidence type="ECO:0000259" key="5">
    <source>
        <dbReference type="PROSITE" id="PS51755"/>
    </source>
</evidence>
<feature type="domain" description="OmpR/PhoB-type" evidence="5">
    <location>
        <begin position="124"/>
        <end position="222"/>
    </location>
</feature>
<dbReference type="InterPro" id="IPR036388">
    <property type="entry name" value="WH-like_DNA-bd_sf"/>
</dbReference>
<dbReference type="Proteomes" id="UP000193978">
    <property type="component" value="Chromosome"/>
</dbReference>
<dbReference type="PANTHER" id="PTHR48111:SF36">
    <property type="entry name" value="TRANSCRIPTIONAL REGULATORY PROTEIN CUTR"/>
    <property type="match status" value="1"/>
</dbReference>
<dbReference type="PROSITE" id="PS51755">
    <property type="entry name" value="OMPR_PHOB"/>
    <property type="match status" value="1"/>
</dbReference>
<dbReference type="STRING" id="655015.B1812_14465"/>